<comment type="function">
    <text evidence="1">Probably involved in the defense reaction of plants against pathogens.</text>
</comment>
<feature type="domain" description="SCP" evidence="4">
    <location>
        <begin position="35"/>
        <end position="169"/>
    </location>
</feature>
<protein>
    <recommendedName>
        <fullName evidence="4">SCP domain-containing protein</fullName>
    </recommendedName>
</protein>
<dbReference type="CDD" id="cd05381">
    <property type="entry name" value="CAP_PR-1"/>
    <property type="match status" value="1"/>
</dbReference>
<dbReference type="PRINTS" id="PR00837">
    <property type="entry name" value="V5TPXLIKE"/>
</dbReference>
<dbReference type="InterPro" id="IPR035940">
    <property type="entry name" value="CAP_sf"/>
</dbReference>
<dbReference type="AlphaFoldDB" id="A0A835QFI1"/>
<feature type="signal peptide" evidence="3">
    <location>
        <begin position="1"/>
        <end position="29"/>
    </location>
</feature>
<name>A0A835QFI1_VANPL</name>
<dbReference type="Gene3D" id="3.40.33.10">
    <property type="entry name" value="CAP"/>
    <property type="match status" value="1"/>
</dbReference>
<dbReference type="SMART" id="SM00198">
    <property type="entry name" value="SCP"/>
    <property type="match status" value="1"/>
</dbReference>
<evidence type="ECO:0000256" key="2">
    <source>
        <dbReference type="ARBA" id="ARBA00023265"/>
    </source>
</evidence>
<dbReference type="EMBL" id="JADCNM010000009">
    <property type="protein sequence ID" value="KAG0468659.1"/>
    <property type="molecule type" value="Genomic_DNA"/>
</dbReference>
<organism evidence="5 6">
    <name type="scientific">Vanilla planifolia</name>
    <name type="common">Vanilla</name>
    <dbReference type="NCBI Taxonomy" id="51239"/>
    <lineage>
        <taxon>Eukaryota</taxon>
        <taxon>Viridiplantae</taxon>
        <taxon>Streptophyta</taxon>
        <taxon>Embryophyta</taxon>
        <taxon>Tracheophyta</taxon>
        <taxon>Spermatophyta</taxon>
        <taxon>Magnoliopsida</taxon>
        <taxon>Liliopsida</taxon>
        <taxon>Asparagales</taxon>
        <taxon>Orchidaceae</taxon>
        <taxon>Vanilloideae</taxon>
        <taxon>Vanilleae</taxon>
        <taxon>Vanilla</taxon>
    </lineage>
</organism>
<dbReference type="SUPFAM" id="SSF55797">
    <property type="entry name" value="PR-1-like"/>
    <property type="match status" value="1"/>
</dbReference>
<dbReference type="OrthoDB" id="337038at2759"/>
<sequence length="173" mass="19270">MPQRTTFMAQLFSLPTLLLLFLIPIIAAAATNSTSGLTDPFLAPHNAVRSALGLPLMVWDPRLARYAEAFAWRRRADCALVHSSGTYGENLFWGSGTGWAPSQAVAAWAAERRWYQRRTNACIAGKQCGHYTQIVWRDTRRLGCSSVQCLGDRGQVMVCEYDPPGNYIGERPY</sequence>
<keyword evidence="3" id="KW-0732">Signal</keyword>
<evidence type="ECO:0000259" key="4">
    <source>
        <dbReference type="SMART" id="SM00198"/>
    </source>
</evidence>
<comment type="caution">
    <text evidence="5">The sequence shown here is derived from an EMBL/GenBank/DDBJ whole genome shotgun (WGS) entry which is preliminary data.</text>
</comment>
<keyword evidence="2" id="KW-0611">Plant defense</keyword>
<dbReference type="Proteomes" id="UP000639772">
    <property type="component" value="Chromosome 9"/>
</dbReference>
<dbReference type="PANTHER" id="PTHR10334">
    <property type="entry name" value="CYSTEINE-RICH SECRETORY PROTEIN-RELATED"/>
    <property type="match status" value="1"/>
</dbReference>
<feature type="chain" id="PRO_5032490044" description="SCP domain-containing protein" evidence="3">
    <location>
        <begin position="30"/>
        <end position="173"/>
    </location>
</feature>
<dbReference type="PRINTS" id="PR00838">
    <property type="entry name" value="V5ALLERGEN"/>
</dbReference>
<proteinExistence type="predicted"/>
<reference evidence="5 6" key="1">
    <citation type="journal article" date="2020" name="Nat. Food">
        <title>A phased Vanilla planifolia genome enables genetic improvement of flavour and production.</title>
        <authorList>
            <person name="Hasing T."/>
            <person name="Tang H."/>
            <person name="Brym M."/>
            <person name="Khazi F."/>
            <person name="Huang T."/>
            <person name="Chambers A.H."/>
        </authorList>
    </citation>
    <scope>NUCLEOTIDE SEQUENCE [LARGE SCALE GENOMIC DNA]</scope>
    <source>
        <tissue evidence="5">Leaf</tissue>
    </source>
</reference>
<dbReference type="Pfam" id="PF00188">
    <property type="entry name" value="CAP"/>
    <property type="match status" value="1"/>
</dbReference>
<dbReference type="FunFam" id="3.40.33.10:FF:000004">
    <property type="entry name" value="CAP, cysteine-rich secretory protein, antigen 5"/>
    <property type="match status" value="1"/>
</dbReference>
<accession>A0A835QFI1</accession>
<dbReference type="InterPro" id="IPR014044">
    <property type="entry name" value="CAP_dom"/>
</dbReference>
<evidence type="ECO:0000313" key="5">
    <source>
        <dbReference type="EMBL" id="KAG0468659.1"/>
    </source>
</evidence>
<gene>
    <name evidence="5" type="ORF">HPP92_017987</name>
</gene>
<dbReference type="PROSITE" id="PS01009">
    <property type="entry name" value="CRISP_1"/>
    <property type="match status" value="1"/>
</dbReference>
<keyword evidence="2" id="KW-0568">Pathogenesis-related protein</keyword>
<dbReference type="InterPro" id="IPR002413">
    <property type="entry name" value="V5_allergen-like"/>
</dbReference>
<dbReference type="InterPro" id="IPR018244">
    <property type="entry name" value="Allrgn_V5/Tpx1_CS"/>
</dbReference>
<dbReference type="InterPro" id="IPR001283">
    <property type="entry name" value="CRISP-related"/>
</dbReference>
<evidence type="ECO:0000256" key="1">
    <source>
        <dbReference type="ARBA" id="ARBA00003143"/>
    </source>
</evidence>
<evidence type="ECO:0000256" key="3">
    <source>
        <dbReference type="SAM" id="SignalP"/>
    </source>
</evidence>
<dbReference type="GO" id="GO:0005576">
    <property type="term" value="C:extracellular region"/>
    <property type="evidence" value="ECO:0007669"/>
    <property type="project" value="InterPro"/>
</dbReference>
<evidence type="ECO:0000313" key="6">
    <source>
        <dbReference type="Proteomes" id="UP000639772"/>
    </source>
</evidence>